<dbReference type="PROSITE" id="PS50175">
    <property type="entry name" value="ASP_PROT_RETROV"/>
    <property type="match status" value="1"/>
</dbReference>
<dbReference type="Gene3D" id="2.70.40.10">
    <property type="match status" value="1"/>
</dbReference>
<dbReference type="InterPro" id="IPR033704">
    <property type="entry name" value="dUTPase_trimeric"/>
</dbReference>
<dbReference type="InterPro" id="IPR036157">
    <property type="entry name" value="dUTPase-like_sf"/>
</dbReference>
<dbReference type="PROSITE" id="PS00141">
    <property type="entry name" value="ASP_PROTEASE"/>
    <property type="match status" value="1"/>
</dbReference>
<name>G3I6C9_CRIGR</name>
<dbReference type="InParanoid" id="G3I6C9"/>
<feature type="domain" description="Peptidase A2" evidence="4">
    <location>
        <begin position="121"/>
        <end position="149"/>
    </location>
</feature>
<organism evidence="5 6">
    <name type="scientific">Cricetulus griseus</name>
    <name type="common">Chinese hamster</name>
    <name type="synonym">Cricetulus barabensis griseus</name>
    <dbReference type="NCBI Taxonomy" id="10029"/>
    <lineage>
        <taxon>Eukaryota</taxon>
        <taxon>Metazoa</taxon>
        <taxon>Chordata</taxon>
        <taxon>Craniata</taxon>
        <taxon>Vertebrata</taxon>
        <taxon>Euteleostomi</taxon>
        <taxon>Mammalia</taxon>
        <taxon>Eutheria</taxon>
        <taxon>Euarchontoglires</taxon>
        <taxon>Glires</taxon>
        <taxon>Rodentia</taxon>
        <taxon>Myomorpha</taxon>
        <taxon>Muroidea</taxon>
        <taxon>Cricetidae</taxon>
        <taxon>Cricetinae</taxon>
        <taxon>Cricetulus</taxon>
    </lineage>
</organism>
<dbReference type="SUPFAM" id="SSF51283">
    <property type="entry name" value="dUTPase-like"/>
    <property type="match status" value="1"/>
</dbReference>
<protein>
    <submittedName>
        <fullName evidence="5">Protease</fullName>
    </submittedName>
</protein>
<evidence type="ECO:0000313" key="6">
    <source>
        <dbReference type="Proteomes" id="UP000001075"/>
    </source>
</evidence>
<reference evidence="6" key="1">
    <citation type="journal article" date="2011" name="Nat. Biotechnol.">
        <title>The genomic sequence of the Chinese hamster ovary (CHO)-K1 cell line.</title>
        <authorList>
            <person name="Xu X."/>
            <person name="Nagarajan H."/>
            <person name="Lewis N.E."/>
            <person name="Pan S."/>
            <person name="Cai Z."/>
            <person name="Liu X."/>
            <person name="Chen W."/>
            <person name="Xie M."/>
            <person name="Wang W."/>
            <person name="Hammond S."/>
            <person name="Andersen M.R."/>
            <person name="Neff N."/>
            <person name="Passarelli B."/>
            <person name="Koh W."/>
            <person name="Fan H.C."/>
            <person name="Wang J."/>
            <person name="Gui Y."/>
            <person name="Lee K.H."/>
            <person name="Betenbaugh M.J."/>
            <person name="Quake S.R."/>
            <person name="Famili I."/>
            <person name="Palsson B.O."/>
            <person name="Wang J."/>
        </authorList>
    </citation>
    <scope>NUCLEOTIDE SEQUENCE [LARGE SCALE GENOMIC DNA]</scope>
    <source>
        <strain evidence="6">CHO K1 cell line</strain>
    </source>
</reference>
<dbReference type="InterPro" id="IPR018061">
    <property type="entry name" value="Retropepsins"/>
</dbReference>
<dbReference type="InterPro" id="IPR001969">
    <property type="entry name" value="Aspartic_peptidase_AS"/>
</dbReference>
<dbReference type="InterPro" id="IPR001995">
    <property type="entry name" value="Peptidase_A2_cat"/>
</dbReference>
<evidence type="ECO:0000256" key="2">
    <source>
        <dbReference type="ARBA" id="ARBA00022750"/>
    </source>
</evidence>
<evidence type="ECO:0000259" key="4">
    <source>
        <dbReference type="PROSITE" id="PS50175"/>
    </source>
</evidence>
<keyword evidence="2" id="KW-0064">Aspartyl protease</keyword>
<dbReference type="Proteomes" id="UP000001075">
    <property type="component" value="Unassembled WGS sequence"/>
</dbReference>
<dbReference type="InterPro" id="IPR029054">
    <property type="entry name" value="dUTPase-like"/>
</dbReference>
<dbReference type="EMBL" id="JH001356">
    <property type="protein sequence ID" value="EGV98018.1"/>
    <property type="molecule type" value="Genomic_DNA"/>
</dbReference>
<gene>
    <name evidence="5" type="ORF">I79_019045</name>
</gene>
<sequence length="149" mass="16094">MGVQLRESDFHGPLEPGTLGILLGRSSTALRGLRVHPGVIDPDYTGVVKIMVESPRGITAISPGDRIAKLILLPSLHERFAAQDKERGKSGFGSTGTNLTFLSLDLDQRPVLELNKDGKRILGLLDTGADRSIISKKDWPTGWPVQVSS</sequence>
<dbReference type="STRING" id="10029.G3I6C9"/>
<evidence type="ECO:0000256" key="1">
    <source>
        <dbReference type="ARBA" id="ARBA00022670"/>
    </source>
</evidence>
<dbReference type="CDD" id="cd07557">
    <property type="entry name" value="trimeric_dUTPase"/>
    <property type="match status" value="1"/>
</dbReference>
<accession>G3I6C9</accession>
<dbReference type="Pfam" id="PF00077">
    <property type="entry name" value="RVP"/>
    <property type="match status" value="1"/>
</dbReference>
<dbReference type="GO" id="GO:0004190">
    <property type="term" value="F:aspartic-type endopeptidase activity"/>
    <property type="evidence" value="ECO:0007669"/>
    <property type="project" value="UniProtKB-KW"/>
</dbReference>
<evidence type="ECO:0000313" key="5">
    <source>
        <dbReference type="EMBL" id="EGV98018.1"/>
    </source>
</evidence>
<dbReference type="AlphaFoldDB" id="G3I6C9"/>
<dbReference type="InterPro" id="IPR021109">
    <property type="entry name" value="Peptidase_aspartic_dom_sf"/>
</dbReference>
<evidence type="ECO:0000256" key="3">
    <source>
        <dbReference type="ARBA" id="ARBA00022801"/>
    </source>
</evidence>
<dbReference type="Pfam" id="PF00692">
    <property type="entry name" value="dUTPase"/>
    <property type="match status" value="1"/>
</dbReference>
<dbReference type="PANTHER" id="PTHR19422">
    <property type="entry name" value="GAG RETROVIRAL POLYPROTEIN"/>
    <property type="match status" value="1"/>
</dbReference>
<dbReference type="SUPFAM" id="SSF50630">
    <property type="entry name" value="Acid proteases"/>
    <property type="match status" value="1"/>
</dbReference>
<dbReference type="Gene3D" id="2.40.70.10">
    <property type="entry name" value="Acid Proteases"/>
    <property type="match status" value="1"/>
</dbReference>
<dbReference type="InterPro" id="IPR051592">
    <property type="entry name" value="HERV-K_Pro_peptidase_A2"/>
</dbReference>
<keyword evidence="1 5" id="KW-0645">Protease</keyword>
<dbReference type="FunCoup" id="G3I6C9">
    <property type="interactions" value="2818"/>
</dbReference>
<keyword evidence="3" id="KW-0378">Hydrolase</keyword>
<proteinExistence type="predicted"/>
<dbReference type="PANTHER" id="PTHR19422:SF123">
    <property type="entry name" value="RT1 CLASS I, LOCUS CE15"/>
    <property type="match status" value="1"/>
</dbReference>
<dbReference type="GO" id="GO:0006508">
    <property type="term" value="P:proteolysis"/>
    <property type="evidence" value="ECO:0007669"/>
    <property type="project" value="UniProtKB-KW"/>
</dbReference>